<evidence type="ECO:0000256" key="8">
    <source>
        <dbReference type="SAM" id="Phobius"/>
    </source>
</evidence>
<evidence type="ECO:0000313" key="9">
    <source>
        <dbReference type="EMBL" id="GAA4463049.1"/>
    </source>
</evidence>
<dbReference type="PANTHER" id="PTHR13285:SF18">
    <property type="entry name" value="PROTEIN-CYSTEINE N-PALMITOYLTRANSFERASE RASP"/>
    <property type="match status" value="1"/>
</dbReference>
<evidence type="ECO:0000256" key="5">
    <source>
        <dbReference type="ARBA" id="ARBA00022989"/>
    </source>
</evidence>
<sequence length="418" mass="47794">MITVGYLFARAIEKQENQSTRKAILTVGIVILGFGLTYIKYSGLILGNITGLQQWQASALHILVPLGISYYTFSSIGYIVDVYRRRLPAERNFITYSSYISFFPHLLSGPIPSSVNVLPQFSKITIPDLAKIEHSAGEIIWGLFKKMVLAAHAEKVVNYCYASYDDQNGSTLFLGVMLFNLYLYADFSAYSDIARGVGRLMGIELTQNFKMPFFSRNPGEFWRRWHTSLRKWMLDYLYLPLGGNRGGKLQYIMAIVFIFSFSGLWHGANMTFVCWGLLNGIYFIPYILTDSMTRYKDIAGAGRLLPSLKETGQIAFTFLLTTLSRIFFRAPNMTVVNGLVTKIFSVSIFAAPIKIVWTKVIMFVPMLAFEWVQREKLYVLQLSRTNAYIRVAGYLAVIVLTWLLHKEQNASEYYYFKF</sequence>
<feature type="transmembrane region" description="Helical" evidence="8">
    <location>
        <begin position="387"/>
        <end position="405"/>
    </location>
</feature>
<keyword evidence="6 7" id="KW-0472">Membrane</keyword>
<dbReference type="PANTHER" id="PTHR13285">
    <property type="entry name" value="ACYLTRANSFERASE"/>
    <property type="match status" value="1"/>
</dbReference>
<name>A0ABP8NBH2_9BACT</name>
<comment type="similarity">
    <text evidence="2 7">Belongs to the membrane-bound acyltransferase family.</text>
</comment>
<dbReference type="RefSeq" id="WP_345079679.1">
    <property type="nucleotide sequence ID" value="NZ_BAABFA010000008.1"/>
</dbReference>
<dbReference type="InterPro" id="IPR004299">
    <property type="entry name" value="MBOAT_fam"/>
</dbReference>
<dbReference type="InterPro" id="IPR024194">
    <property type="entry name" value="Ac/AlaTfrase_AlgI/DltB"/>
</dbReference>
<evidence type="ECO:0000256" key="7">
    <source>
        <dbReference type="PIRNR" id="PIRNR016636"/>
    </source>
</evidence>
<protein>
    <submittedName>
        <fullName evidence="9">MBOAT family protein</fullName>
    </submittedName>
</protein>
<dbReference type="InterPro" id="IPR028362">
    <property type="entry name" value="AlgI"/>
</dbReference>
<feature type="transmembrane region" description="Helical" evidence="8">
    <location>
        <begin position="249"/>
        <end position="266"/>
    </location>
</feature>
<keyword evidence="7" id="KW-0012">Acyltransferase</keyword>
<feature type="transmembrane region" description="Helical" evidence="8">
    <location>
        <begin position="59"/>
        <end position="80"/>
    </location>
</feature>
<feature type="transmembrane region" description="Helical" evidence="8">
    <location>
        <begin position="310"/>
        <end position="328"/>
    </location>
</feature>
<evidence type="ECO:0000256" key="2">
    <source>
        <dbReference type="ARBA" id="ARBA00010323"/>
    </source>
</evidence>
<keyword evidence="4 8" id="KW-0812">Transmembrane</keyword>
<feature type="transmembrane region" description="Helical" evidence="8">
    <location>
        <begin position="23"/>
        <end position="39"/>
    </location>
</feature>
<evidence type="ECO:0000313" key="10">
    <source>
        <dbReference type="Proteomes" id="UP001500067"/>
    </source>
</evidence>
<comment type="subcellular location">
    <subcellularLocation>
        <location evidence="1">Cell membrane</location>
        <topology evidence="1">Multi-pass membrane protein</topology>
    </subcellularLocation>
</comment>
<accession>A0ABP8NBH2</accession>
<evidence type="ECO:0000256" key="4">
    <source>
        <dbReference type="ARBA" id="ARBA00022692"/>
    </source>
</evidence>
<dbReference type="InterPro" id="IPR051085">
    <property type="entry name" value="MB_O-acyltransferase"/>
</dbReference>
<organism evidence="9 10">
    <name type="scientific">Nemorincola caseinilytica</name>
    <dbReference type="NCBI Taxonomy" id="2054315"/>
    <lineage>
        <taxon>Bacteria</taxon>
        <taxon>Pseudomonadati</taxon>
        <taxon>Bacteroidota</taxon>
        <taxon>Chitinophagia</taxon>
        <taxon>Chitinophagales</taxon>
        <taxon>Chitinophagaceae</taxon>
        <taxon>Nemorincola</taxon>
    </lineage>
</organism>
<dbReference type="Proteomes" id="UP001500067">
    <property type="component" value="Unassembled WGS sequence"/>
</dbReference>
<keyword evidence="5 8" id="KW-1133">Transmembrane helix</keyword>
<feature type="transmembrane region" description="Helical" evidence="8">
    <location>
        <begin position="272"/>
        <end position="289"/>
    </location>
</feature>
<keyword evidence="7" id="KW-0808">Transferase</keyword>
<keyword evidence="3 7" id="KW-1003">Cell membrane</keyword>
<reference evidence="10" key="1">
    <citation type="journal article" date="2019" name="Int. J. Syst. Evol. Microbiol.">
        <title>The Global Catalogue of Microorganisms (GCM) 10K type strain sequencing project: providing services to taxonomists for standard genome sequencing and annotation.</title>
        <authorList>
            <consortium name="The Broad Institute Genomics Platform"/>
            <consortium name="The Broad Institute Genome Sequencing Center for Infectious Disease"/>
            <person name="Wu L."/>
            <person name="Ma J."/>
        </authorList>
    </citation>
    <scope>NUCLEOTIDE SEQUENCE [LARGE SCALE GENOMIC DNA]</scope>
    <source>
        <strain evidence="10">JCM 32105</strain>
    </source>
</reference>
<keyword evidence="10" id="KW-1185">Reference proteome</keyword>
<dbReference type="EMBL" id="BAABFA010000008">
    <property type="protein sequence ID" value="GAA4463049.1"/>
    <property type="molecule type" value="Genomic_DNA"/>
</dbReference>
<evidence type="ECO:0000256" key="1">
    <source>
        <dbReference type="ARBA" id="ARBA00004651"/>
    </source>
</evidence>
<proteinExistence type="inferred from homology"/>
<evidence type="ECO:0000256" key="3">
    <source>
        <dbReference type="ARBA" id="ARBA00022475"/>
    </source>
</evidence>
<dbReference type="Pfam" id="PF03062">
    <property type="entry name" value="MBOAT"/>
    <property type="match status" value="1"/>
</dbReference>
<comment type="caution">
    <text evidence="9">The sequence shown here is derived from an EMBL/GenBank/DDBJ whole genome shotgun (WGS) entry which is preliminary data.</text>
</comment>
<evidence type="ECO:0000256" key="6">
    <source>
        <dbReference type="ARBA" id="ARBA00023136"/>
    </source>
</evidence>
<gene>
    <name evidence="9" type="ORF">GCM10023093_10680</name>
</gene>
<dbReference type="PIRSF" id="PIRSF016636">
    <property type="entry name" value="AlgI_DltB"/>
    <property type="match status" value="1"/>
</dbReference>
<dbReference type="PIRSF" id="PIRSF500217">
    <property type="entry name" value="AlgI"/>
    <property type="match status" value="1"/>
</dbReference>